<protein>
    <recommendedName>
        <fullName evidence="4">Transmembrane protein</fullName>
    </recommendedName>
</protein>
<feature type="transmembrane region" description="Helical" evidence="1">
    <location>
        <begin position="94"/>
        <end position="114"/>
    </location>
</feature>
<gene>
    <name evidence="2" type="ORF">HMPREF1536_05284</name>
</gene>
<dbReference type="HOGENOM" id="CLU_033046_1_0_10"/>
<dbReference type="EMBL" id="AQHW01000030">
    <property type="protein sequence ID" value="KKB46050.1"/>
    <property type="molecule type" value="Genomic_DNA"/>
</dbReference>
<feature type="transmembrane region" description="Helical" evidence="1">
    <location>
        <begin position="61"/>
        <end position="82"/>
    </location>
</feature>
<keyword evidence="1" id="KW-0472">Membrane</keyword>
<keyword evidence="3" id="KW-1185">Reference proteome</keyword>
<feature type="transmembrane region" description="Helical" evidence="1">
    <location>
        <begin position="260"/>
        <end position="279"/>
    </location>
</feature>
<keyword evidence="1" id="KW-1133">Transmembrane helix</keyword>
<evidence type="ECO:0000313" key="2">
    <source>
        <dbReference type="EMBL" id="KKB46050.1"/>
    </source>
</evidence>
<evidence type="ECO:0000256" key="1">
    <source>
        <dbReference type="SAM" id="Phobius"/>
    </source>
</evidence>
<sequence length="583" mass="66966">MKLKVAAFWLVIFAALFVFLQEYSKYHFYFIEQIQLFQFTWEYISEKLIIPGGFALALSEFLVQFFILPYAGAAITAGLLVIAGLEIRGIVRRIVPDTNMFLLYLIPVALIMFIHFDFNYLVFGTVALDIMLLALYLCVRMSNDKWRIGAEILLTPILFGLIGAAAFLFSILVVVYELFNKTPRWYWSLLSCALAVLCGVCSVYLAALGEYRFAFLPDAYYHTALHPKPVIYYSWISLPVILVISFGLKRRLKPVGKKLLIVGGIAQVVMLFLLCWWGVPQYGDKKSIKVKELDYYARTEQWDKIIEESKGKLTNYLNMCYLNLALAHKGELADRAFSFDQRGVQGLMVSWNQTEQISILLSEITFVMGNSALAQEMAFEAFATSVGEGNPRILKRLVQTNLIYGEYPVAEKYINVLEKTSCYSSWANGQRKFLYNDAEVEKDPILGTMRKCLSKDNYLSELNNMEKDLRVIAETNPSNKNAIEYLGLFFLMSKDMAGFKSMVEHYYGTDVLPTLPKSFQEAVITLSETEPDYWKRFDISPSVMQRFAEYKKQVLANRNNTNALPGLMRRAYGDTYWFYFMFK</sequence>
<organism evidence="2 3">
    <name type="scientific">Parabacteroides gordonii MS-1 = DSM 23371</name>
    <dbReference type="NCBI Taxonomy" id="1203610"/>
    <lineage>
        <taxon>Bacteria</taxon>
        <taxon>Pseudomonadati</taxon>
        <taxon>Bacteroidota</taxon>
        <taxon>Bacteroidia</taxon>
        <taxon>Bacteroidales</taxon>
        <taxon>Tannerellaceae</taxon>
        <taxon>Parabacteroides</taxon>
    </lineage>
</organism>
<accession>A0A0F5IL38</accession>
<evidence type="ECO:0008006" key="4">
    <source>
        <dbReference type="Google" id="ProtNLM"/>
    </source>
</evidence>
<reference evidence="2 3" key="1">
    <citation type="submission" date="2013-04" db="EMBL/GenBank/DDBJ databases">
        <title>The Genome Sequence of Parabacteroides gordonii DSM 23371.</title>
        <authorList>
            <consortium name="The Broad Institute Genomics Platform"/>
            <person name="Earl A."/>
            <person name="Ward D."/>
            <person name="Feldgarden M."/>
            <person name="Gevers D."/>
            <person name="Martens E."/>
            <person name="Sakamoto M."/>
            <person name="Benno Y."/>
            <person name="Suzuki N."/>
            <person name="Matsunaga N."/>
            <person name="Koshihara K."/>
            <person name="Seki M."/>
            <person name="Komiya H."/>
            <person name="Walker B."/>
            <person name="Young S."/>
            <person name="Zeng Q."/>
            <person name="Gargeya S."/>
            <person name="Fitzgerald M."/>
            <person name="Haas B."/>
            <person name="Abouelleil A."/>
            <person name="Allen A.W."/>
            <person name="Alvarado L."/>
            <person name="Arachchi H.M."/>
            <person name="Berlin A.M."/>
            <person name="Chapman S.B."/>
            <person name="Gainer-Dewar J."/>
            <person name="Goldberg J."/>
            <person name="Griggs A."/>
            <person name="Gujja S."/>
            <person name="Hansen M."/>
            <person name="Howarth C."/>
            <person name="Imamovic A."/>
            <person name="Ireland A."/>
            <person name="Larimer J."/>
            <person name="McCowan C."/>
            <person name="Murphy C."/>
            <person name="Pearson M."/>
            <person name="Poon T.W."/>
            <person name="Priest M."/>
            <person name="Roberts A."/>
            <person name="Saif S."/>
            <person name="Shea T."/>
            <person name="Sisk P."/>
            <person name="Sykes S."/>
            <person name="Wortman J."/>
            <person name="Nusbaum C."/>
            <person name="Birren B."/>
        </authorList>
    </citation>
    <scope>NUCLEOTIDE SEQUENCE [LARGE SCALE GENOMIC DNA]</scope>
    <source>
        <strain evidence="2 3">MS-1</strain>
    </source>
</reference>
<feature type="transmembrane region" description="Helical" evidence="1">
    <location>
        <begin position="230"/>
        <end position="248"/>
    </location>
</feature>
<dbReference type="PATRIC" id="fig|1203610.3.peg.5397"/>
<dbReference type="InterPro" id="IPR045692">
    <property type="entry name" value="DUF6057"/>
</dbReference>
<dbReference type="Proteomes" id="UP000033035">
    <property type="component" value="Unassembled WGS sequence"/>
</dbReference>
<dbReference type="RefSeq" id="WP_028727438.1">
    <property type="nucleotide sequence ID" value="NZ_AUAE01000014.1"/>
</dbReference>
<feature type="transmembrane region" description="Helical" evidence="1">
    <location>
        <begin position="185"/>
        <end position="209"/>
    </location>
</feature>
<comment type="caution">
    <text evidence="2">The sequence shown here is derived from an EMBL/GenBank/DDBJ whole genome shotgun (WGS) entry which is preliminary data.</text>
</comment>
<evidence type="ECO:0000313" key="3">
    <source>
        <dbReference type="Proteomes" id="UP000033035"/>
    </source>
</evidence>
<dbReference type="AlphaFoldDB" id="A0A0F5IL38"/>
<proteinExistence type="predicted"/>
<dbReference type="Pfam" id="PF19529">
    <property type="entry name" value="DUF6057"/>
    <property type="match status" value="1"/>
</dbReference>
<name>A0A0F5IL38_9BACT</name>
<keyword evidence="1" id="KW-0812">Transmembrane</keyword>
<dbReference type="STRING" id="1203610.HMPREF1536_05284"/>
<feature type="transmembrane region" description="Helical" evidence="1">
    <location>
        <begin position="151"/>
        <end position="179"/>
    </location>
</feature>